<dbReference type="EnsemblMetazoa" id="PPA36218.1">
    <property type="protein sequence ID" value="PPA36218.1"/>
    <property type="gene ID" value="WBGene00274587"/>
</dbReference>
<dbReference type="AlphaFoldDB" id="A0A2A6CWP0"/>
<reference evidence="1" key="2">
    <citation type="submission" date="2022-06" db="UniProtKB">
        <authorList>
            <consortium name="EnsemblMetazoa"/>
        </authorList>
    </citation>
    <scope>IDENTIFICATION</scope>
    <source>
        <strain evidence="1">PS312</strain>
    </source>
</reference>
<name>A0A2A6CWP0_PRIPA</name>
<accession>A0A8R1YQW0</accession>
<evidence type="ECO:0000313" key="2">
    <source>
        <dbReference type="Proteomes" id="UP000005239"/>
    </source>
</evidence>
<proteinExistence type="predicted"/>
<sequence>MPLLTTIAANLADQVLVDHDLEKFPKRDIIEIPDAPFPWWLVIVAVIVLVLLAVAAGVTYYCIRCRGKGGRAAAAAADPAVAPAVTELRPMLSNADRLSQ</sequence>
<gene>
    <name evidence="1" type="primary">WBGene00274587</name>
</gene>
<protein>
    <submittedName>
        <fullName evidence="1">Uncharacterized protein</fullName>
    </submittedName>
</protein>
<keyword evidence="2" id="KW-1185">Reference proteome</keyword>
<evidence type="ECO:0000313" key="1">
    <source>
        <dbReference type="EnsemblMetazoa" id="PPA36218.1"/>
    </source>
</evidence>
<dbReference type="Proteomes" id="UP000005239">
    <property type="component" value="Unassembled WGS sequence"/>
</dbReference>
<organism evidence="1 2">
    <name type="scientific">Pristionchus pacificus</name>
    <name type="common">Parasitic nematode worm</name>
    <dbReference type="NCBI Taxonomy" id="54126"/>
    <lineage>
        <taxon>Eukaryota</taxon>
        <taxon>Metazoa</taxon>
        <taxon>Ecdysozoa</taxon>
        <taxon>Nematoda</taxon>
        <taxon>Chromadorea</taxon>
        <taxon>Rhabditida</taxon>
        <taxon>Rhabditina</taxon>
        <taxon>Diplogasteromorpha</taxon>
        <taxon>Diplogasteroidea</taxon>
        <taxon>Neodiplogasteridae</taxon>
        <taxon>Pristionchus</taxon>
    </lineage>
</organism>
<accession>A0A2A6CWP0</accession>
<reference evidence="2" key="1">
    <citation type="journal article" date="2008" name="Nat. Genet.">
        <title>The Pristionchus pacificus genome provides a unique perspective on nematode lifestyle and parasitism.</title>
        <authorList>
            <person name="Dieterich C."/>
            <person name="Clifton S.W."/>
            <person name="Schuster L.N."/>
            <person name="Chinwalla A."/>
            <person name="Delehaunty K."/>
            <person name="Dinkelacker I."/>
            <person name="Fulton L."/>
            <person name="Fulton R."/>
            <person name="Godfrey J."/>
            <person name="Minx P."/>
            <person name="Mitreva M."/>
            <person name="Roeseler W."/>
            <person name="Tian H."/>
            <person name="Witte H."/>
            <person name="Yang S.P."/>
            <person name="Wilson R.K."/>
            <person name="Sommer R.J."/>
        </authorList>
    </citation>
    <scope>NUCLEOTIDE SEQUENCE [LARGE SCALE GENOMIC DNA]</scope>
    <source>
        <strain evidence="2">PS312</strain>
    </source>
</reference>